<dbReference type="AlphaFoldDB" id="A0A8J3C9S0"/>
<dbReference type="GO" id="GO:0004181">
    <property type="term" value="F:metallocarboxypeptidase activity"/>
    <property type="evidence" value="ECO:0007669"/>
    <property type="project" value="InterPro"/>
</dbReference>
<evidence type="ECO:0000313" key="11">
    <source>
        <dbReference type="Proteomes" id="UP000637578"/>
    </source>
</evidence>
<evidence type="ECO:0000256" key="1">
    <source>
        <dbReference type="ARBA" id="ARBA00001947"/>
    </source>
</evidence>
<dbReference type="GO" id="GO:0006508">
    <property type="term" value="P:proteolysis"/>
    <property type="evidence" value="ECO:0007669"/>
    <property type="project" value="UniProtKB-KW"/>
</dbReference>
<dbReference type="PANTHER" id="PTHR11705">
    <property type="entry name" value="PROTEASE FAMILY M14 CARBOXYPEPTIDASE A,B"/>
    <property type="match status" value="1"/>
</dbReference>
<evidence type="ECO:0000259" key="9">
    <source>
        <dbReference type="PROSITE" id="PS52035"/>
    </source>
</evidence>
<dbReference type="Proteomes" id="UP000637578">
    <property type="component" value="Unassembled WGS sequence"/>
</dbReference>
<keyword evidence="3" id="KW-0645">Protease</keyword>
<comment type="caution">
    <text evidence="10">The sequence shown here is derived from an EMBL/GenBank/DDBJ whole genome shotgun (WGS) entry which is preliminary data.</text>
</comment>
<accession>A0A8J3C9S0</accession>
<evidence type="ECO:0000256" key="6">
    <source>
        <dbReference type="ARBA" id="ARBA00023049"/>
    </source>
</evidence>
<feature type="domain" description="Peptidase M14" evidence="9">
    <location>
        <begin position="110"/>
        <end position="435"/>
    </location>
</feature>
<proteinExistence type="inferred from homology"/>
<keyword evidence="6" id="KW-0482">Metalloprotease</keyword>
<evidence type="ECO:0000313" key="10">
    <source>
        <dbReference type="EMBL" id="GGM46945.1"/>
    </source>
</evidence>
<comment type="similarity">
    <text evidence="2 7">Belongs to the peptidase M14 family.</text>
</comment>
<sequence length="441" mass="47641">MLTRSLFRRGLLAAALVLPLILATAPAGAQPAVDDTSHIWRVSADDRRIATLADAGFDVAEVHGGSAHVVGDRATADRLRRMGYRVELHDTVHKPVPPGLEATGDTFYGGYHTSAAHSAHLDEVAQKWPDLAFVVDIGDSWRKTRGRGGHDIKAICLTKREAGDCGLNPRSAKPRLTVIAQLHARELATGEVAWRWIDFLVEGYGHDREATTVLDSTEVWVVPIANPDGVDVVASGGNRPKMQRKNVNTSYGSCSGTGVGVDLNRNSSFKWGGDSTRPCSQTYQGPRAVSEPETASLERFFTALYPDQRGPRDTDPAPKDATGVMLTLHSYGNFIIIPWGWTERPTPNDAGLRALGRDMAQSNGYRVGTNGDTVGYKTTGTTDDFTYGELGVASYTFEIGSSRGNCGGFFPQYSCVDSLFWPQNKGALLTAAKAAKAPYRS</sequence>
<feature type="chain" id="PRO_5035246223" evidence="8">
    <location>
        <begin position="30"/>
        <end position="441"/>
    </location>
</feature>
<protein>
    <submittedName>
        <fullName evidence="10">Peptidase M14</fullName>
    </submittedName>
</protein>
<gene>
    <name evidence="10" type="ORF">GCM10012275_17550</name>
</gene>
<dbReference type="PANTHER" id="PTHR11705:SF143">
    <property type="entry name" value="SLL0236 PROTEIN"/>
    <property type="match status" value="1"/>
</dbReference>
<feature type="signal peptide" evidence="8">
    <location>
        <begin position="1"/>
        <end position="29"/>
    </location>
</feature>
<dbReference type="Gene3D" id="3.40.630.10">
    <property type="entry name" value="Zn peptidases"/>
    <property type="match status" value="1"/>
</dbReference>
<keyword evidence="11" id="KW-1185">Reference proteome</keyword>
<evidence type="ECO:0000256" key="7">
    <source>
        <dbReference type="PROSITE-ProRule" id="PRU01379"/>
    </source>
</evidence>
<reference evidence="10" key="1">
    <citation type="journal article" date="2014" name="Int. J. Syst. Evol. Microbiol.">
        <title>Complete genome sequence of Corynebacterium casei LMG S-19264T (=DSM 44701T), isolated from a smear-ripened cheese.</title>
        <authorList>
            <consortium name="US DOE Joint Genome Institute (JGI-PGF)"/>
            <person name="Walter F."/>
            <person name="Albersmeier A."/>
            <person name="Kalinowski J."/>
            <person name="Ruckert C."/>
        </authorList>
    </citation>
    <scope>NUCLEOTIDE SEQUENCE</scope>
    <source>
        <strain evidence="10">CGMCC 4.5737</strain>
    </source>
</reference>
<keyword evidence="4" id="KW-0378">Hydrolase</keyword>
<keyword evidence="8" id="KW-0732">Signal</keyword>
<dbReference type="EMBL" id="BMMK01000006">
    <property type="protein sequence ID" value="GGM46945.1"/>
    <property type="molecule type" value="Genomic_DNA"/>
</dbReference>
<reference evidence="10" key="2">
    <citation type="submission" date="2020-09" db="EMBL/GenBank/DDBJ databases">
        <authorList>
            <person name="Sun Q."/>
            <person name="Zhou Y."/>
        </authorList>
    </citation>
    <scope>NUCLEOTIDE SEQUENCE</scope>
    <source>
        <strain evidence="10">CGMCC 4.5737</strain>
    </source>
</reference>
<dbReference type="SUPFAM" id="SSF53187">
    <property type="entry name" value="Zn-dependent exopeptidases"/>
    <property type="match status" value="1"/>
</dbReference>
<evidence type="ECO:0000256" key="3">
    <source>
        <dbReference type="ARBA" id="ARBA00022670"/>
    </source>
</evidence>
<dbReference type="SMART" id="SM00631">
    <property type="entry name" value="Zn_pept"/>
    <property type="match status" value="1"/>
</dbReference>
<dbReference type="RefSeq" id="WP_189055759.1">
    <property type="nucleotide sequence ID" value="NZ_BMMK01000006.1"/>
</dbReference>
<feature type="active site" description="Proton donor/acceptor" evidence="7">
    <location>
        <position position="398"/>
    </location>
</feature>
<dbReference type="Pfam" id="PF00246">
    <property type="entry name" value="Peptidase_M14"/>
    <property type="match status" value="1"/>
</dbReference>
<comment type="cofactor">
    <cofactor evidence="1">
        <name>Zn(2+)</name>
        <dbReference type="ChEBI" id="CHEBI:29105"/>
    </cofactor>
</comment>
<dbReference type="PROSITE" id="PS52035">
    <property type="entry name" value="PEPTIDASE_M14"/>
    <property type="match status" value="1"/>
</dbReference>
<organism evidence="10 11">
    <name type="scientific">Longimycelium tulufanense</name>
    <dbReference type="NCBI Taxonomy" id="907463"/>
    <lineage>
        <taxon>Bacteria</taxon>
        <taxon>Bacillati</taxon>
        <taxon>Actinomycetota</taxon>
        <taxon>Actinomycetes</taxon>
        <taxon>Pseudonocardiales</taxon>
        <taxon>Pseudonocardiaceae</taxon>
        <taxon>Longimycelium</taxon>
    </lineage>
</organism>
<keyword evidence="5" id="KW-0862">Zinc</keyword>
<evidence type="ECO:0000256" key="8">
    <source>
        <dbReference type="SAM" id="SignalP"/>
    </source>
</evidence>
<evidence type="ECO:0000256" key="2">
    <source>
        <dbReference type="ARBA" id="ARBA00005988"/>
    </source>
</evidence>
<dbReference type="GO" id="GO:0005615">
    <property type="term" value="C:extracellular space"/>
    <property type="evidence" value="ECO:0007669"/>
    <property type="project" value="TreeGrafter"/>
</dbReference>
<evidence type="ECO:0000256" key="4">
    <source>
        <dbReference type="ARBA" id="ARBA00022801"/>
    </source>
</evidence>
<dbReference type="InterPro" id="IPR000834">
    <property type="entry name" value="Peptidase_M14"/>
</dbReference>
<dbReference type="GO" id="GO:0008270">
    <property type="term" value="F:zinc ion binding"/>
    <property type="evidence" value="ECO:0007669"/>
    <property type="project" value="InterPro"/>
</dbReference>
<name>A0A8J3C9S0_9PSEU</name>
<evidence type="ECO:0000256" key="5">
    <source>
        <dbReference type="ARBA" id="ARBA00022833"/>
    </source>
</evidence>